<dbReference type="GO" id="GO:0006402">
    <property type="term" value="P:mRNA catabolic process"/>
    <property type="evidence" value="ECO:0007669"/>
    <property type="project" value="TreeGrafter"/>
</dbReference>
<dbReference type="InterPro" id="IPR035093">
    <property type="entry name" value="RelE/ParE_toxin_dom_sf"/>
</dbReference>
<evidence type="ECO:0000313" key="4">
    <source>
        <dbReference type="Proteomes" id="UP000190867"/>
    </source>
</evidence>
<dbReference type="InterPro" id="IPR007712">
    <property type="entry name" value="RelE/ParE_toxin"/>
</dbReference>
<comment type="caution">
    <text evidence="3">The sequence shown here is derived from an EMBL/GenBank/DDBJ whole genome shotgun (WGS) entry which is preliminary data.</text>
</comment>
<dbReference type="PIRSF" id="PIRSF006156">
    <property type="entry name" value="YafQ"/>
    <property type="match status" value="1"/>
</dbReference>
<sequence length="104" mass="12087">MSSNNNKRATMPRGVIYHKSFLKDWEKLNKSGRYDMNALKQVILLLIANDAPLPAEYVDHELKGEFKGFRECHIGGDFLLVYYLDHKRNVVEFARTGTHSELFK</sequence>
<proteinExistence type="predicted"/>
<dbReference type="InterPro" id="IPR004386">
    <property type="entry name" value="Toxin_YafQ-like"/>
</dbReference>
<dbReference type="GO" id="GO:0006415">
    <property type="term" value="P:translational termination"/>
    <property type="evidence" value="ECO:0007669"/>
    <property type="project" value="TreeGrafter"/>
</dbReference>
<dbReference type="GO" id="GO:0004521">
    <property type="term" value="F:RNA endonuclease activity"/>
    <property type="evidence" value="ECO:0007669"/>
    <property type="project" value="TreeGrafter"/>
</dbReference>
<evidence type="ECO:0000256" key="1">
    <source>
        <dbReference type="ARBA" id="ARBA00022649"/>
    </source>
</evidence>
<dbReference type="NCBIfam" id="TIGR02385">
    <property type="entry name" value="RelE_StbE"/>
    <property type="match status" value="1"/>
</dbReference>
<evidence type="ECO:0000256" key="2">
    <source>
        <dbReference type="PIRSR" id="PIRSR006156-1"/>
    </source>
</evidence>
<feature type="active site" description="Proton donor" evidence="2">
    <location>
        <position position="99"/>
    </location>
</feature>
<keyword evidence="1" id="KW-1277">Toxin-antitoxin system</keyword>
<dbReference type="OrthoDB" id="7030467at2"/>
<dbReference type="Gene3D" id="3.30.2310.20">
    <property type="entry name" value="RelE-like"/>
    <property type="match status" value="1"/>
</dbReference>
<dbReference type="SUPFAM" id="SSF143011">
    <property type="entry name" value="RelE-like"/>
    <property type="match status" value="1"/>
</dbReference>
<accession>A0A1T0AS74</accession>
<evidence type="ECO:0000313" key="3">
    <source>
        <dbReference type="EMBL" id="OOR98989.1"/>
    </source>
</evidence>
<reference evidence="3 4" key="1">
    <citation type="submission" date="2017-02" db="EMBL/GenBank/DDBJ databases">
        <title>Draft genome sequence of Haemophilus paracuniculus CCUG 43573 type strain.</title>
        <authorList>
            <person name="Engstrom-Jakobsson H."/>
            <person name="Salva-Serra F."/>
            <person name="Thorell K."/>
            <person name="Gonzales-Siles L."/>
            <person name="Karlsson R."/>
            <person name="Boulund F."/>
            <person name="Engstrand L."/>
            <person name="Kristiansson E."/>
            <person name="Moore E."/>
        </authorList>
    </citation>
    <scope>NUCLEOTIDE SEQUENCE [LARGE SCALE GENOMIC DNA]</scope>
    <source>
        <strain evidence="3 4">CCUG 43573</strain>
    </source>
</reference>
<protein>
    <submittedName>
        <fullName evidence="3">Addiction module toxin RelE</fullName>
    </submittedName>
</protein>
<name>A0A1T0AS74_9PAST</name>
<keyword evidence="4" id="KW-1185">Reference proteome</keyword>
<dbReference type="STRING" id="734.B0187_06945"/>
<gene>
    <name evidence="3" type="ORF">B0187_06945</name>
</gene>
<dbReference type="PANTHER" id="PTHR40588">
    <property type="entry name" value="MRNA INTERFERASE TOXIN YAFQ"/>
    <property type="match status" value="1"/>
</dbReference>
<dbReference type="EMBL" id="MUYA01000008">
    <property type="protein sequence ID" value="OOR98989.1"/>
    <property type="molecule type" value="Genomic_DNA"/>
</dbReference>
<dbReference type="Pfam" id="PF15738">
    <property type="entry name" value="YafQ_toxin"/>
    <property type="match status" value="1"/>
</dbReference>
<dbReference type="Proteomes" id="UP000190867">
    <property type="component" value="Unassembled WGS sequence"/>
</dbReference>
<dbReference type="AlphaFoldDB" id="A0A1T0AS74"/>
<organism evidence="3 4">
    <name type="scientific">Haemophilus paracuniculus</name>
    <dbReference type="NCBI Taxonomy" id="734"/>
    <lineage>
        <taxon>Bacteria</taxon>
        <taxon>Pseudomonadati</taxon>
        <taxon>Pseudomonadota</taxon>
        <taxon>Gammaproteobacteria</taxon>
        <taxon>Pasteurellales</taxon>
        <taxon>Pasteurellaceae</taxon>
        <taxon>Haemophilus</taxon>
    </lineage>
</organism>
<dbReference type="NCBIfam" id="TIGR00053">
    <property type="entry name" value="YafQ family addiction module toxin"/>
    <property type="match status" value="1"/>
</dbReference>
<dbReference type="PANTHER" id="PTHR40588:SF1">
    <property type="entry name" value="MRNA INTERFERASE TOXIN YAFQ"/>
    <property type="match status" value="1"/>
</dbReference>
<dbReference type="RefSeq" id="WP_078237136.1">
    <property type="nucleotide sequence ID" value="NZ_MUYA01000008.1"/>
</dbReference>